<dbReference type="GO" id="GO:0006094">
    <property type="term" value="P:gluconeogenesis"/>
    <property type="evidence" value="ECO:0007669"/>
    <property type="project" value="UniProtKB-UniRule"/>
</dbReference>
<evidence type="ECO:0000313" key="12">
    <source>
        <dbReference type="Proteomes" id="UP000007468"/>
    </source>
</evidence>
<protein>
    <recommendedName>
        <fullName evidence="4 9">Triosephosphate isomerase</fullName>
        <shortName evidence="9">TIM</shortName>
        <shortName evidence="9">TPI</shortName>
        <ecNumber evidence="3 9">5.3.1.1</ecNumber>
    </recommendedName>
    <alternativeName>
        <fullName evidence="9">Triose-phosphate isomerase</fullName>
    </alternativeName>
</protein>
<reference evidence="12" key="1">
    <citation type="submission" date="2010-12" db="EMBL/GenBank/DDBJ databases">
        <title>The genome sequence of Filifactor alocis strain ATCC 35896.</title>
        <authorList>
            <consortium name="The Broad Institute Genome Sequencing Platform"/>
            <person name="Ward D."/>
            <person name="Earl A."/>
            <person name="Feldgarden M."/>
            <person name="Young S.K."/>
            <person name="Gargeya S."/>
            <person name="Zeng Q."/>
            <person name="Alvarado L."/>
            <person name="Berlin A."/>
            <person name="Bochicchio J."/>
            <person name="Chapman S.B."/>
            <person name="Chen Z."/>
            <person name="Freedman E."/>
            <person name="Gellesch M."/>
            <person name="Goldberg J."/>
            <person name="Griggs A."/>
            <person name="Gujja S."/>
            <person name="Heilman E."/>
            <person name="Heiman D."/>
            <person name="Howarth C."/>
            <person name="Mehta T."/>
            <person name="Neiman D."/>
            <person name="Pearson M."/>
            <person name="Roberts A."/>
            <person name="Saif S."/>
            <person name="Shea T."/>
            <person name="Shenoy N."/>
            <person name="Sisk P."/>
            <person name="Stolte C."/>
            <person name="Sykes S."/>
            <person name="White J."/>
            <person name="Yandava C."/>
            <person name="Izard J."/>
            <person name="Blanton J.M."/>
            <person name="Baranova O.V."/>
            <person name="Tanner A.C."/>
            <person name="Dewhirst F.E."/>
            <person name="Haas B."/>
            <person name="Nusbaum C."/>
            <person name="Birren B."/>
        </authorList>
    </citation>
    <scope>NUCLEOTIDE SEQUENCE [LARGE SCALE GENOMIC DNA]</scope>
    <source>
        <strain evidence="12">ATCC 35896 / D40 B5</strain>
    </source>
</reference>
<evidence type="ECO:0000256" key="6">
    <source>
        <dbReference type="ARBA" id="ARBA00022490"/>
    </source>
</evidence>
<dbReference type="InterPro" id="IPR022896">
    <property type="entry name" value="TrioseP_Isoase_bac/euk"/>
</dbReference>
<comment type="subunit">
    <text evidence="9 10">Homodimer.</text>
</comment>
<feature type="binding site" evidence="9">
    <location>
        <position position="211"/>
    </location>
    <ligand>
        <name>substrate</name>
    </ligand>
</feature>
<feature type="binding site" evidence="9">
    <location>
        <position position="172"/>
    </location>
    <ligand>
        <name>substrate</name>
    </ligand>
</feature>
<organism evidence="11 12">
    <name type="scientific">Filifactor alocis (strain ATCC 35896 / CCUG 47790 / D40 B5)</name>
    <name type="common">Fusobacterium alocis</name>
    <dbReference type="NCBI Taxonomy" id="546269"/>
    <lineage>
        <taxon>Bacteria</taxon>
        <taxon>Bacillati</taxon>
        <taxon>Bacillota</taxon>
        <taxon>Clostridia</taxon>
        <taxon>Peptostreptococcales</taxon>
        <taxon>Filifactoraceae</taxon>
        <taxon>Filifactor</taxon>
    </lineage>
</organism>
<dbReference type="InterPro" id="IPR000652">
    <property type="entry name" value="Triosephosphate_isomerase"/>
</dbReference>
<dbReference type="PANTHER" id="PTHR21139">
    <property type="entry name" value="TRIOSEPHOSPHATE ISOMERASE"/>
    <property type="match status" value="1"/>
</dbReference>
<comment type="subcellular location">
    <subcellularLocation>
        <location evidence="9 10">Cytoplasm</location>
    </subcellularLocation>
</comment>
<dbReference type="KEGG" id="faa:HMPREF0389_00565"/>
<feature type="binding site" evidence="9">
    <location>
        <begin position="232"/>
        <end position="233"/>
    </location>
    <ligand>
        <name>substrate</name>
    </ligand>
</feature>
<evidence type="ECO:0000256" key="7">
    <source>
        <dbReference type="ARBA" id="ARBA00023152"/>
    </source>
</evidence>
<dbReference type="UniPathway" id="UPA00138"/>
<dbReference type="GO" id="GO:0005829">
    <property type="term" value="C:cytosol"/>
    <property type="evidence" value="ECO:0007669"/>
    <property type="project" value="TreeGrafter"/>
</dbReference>
<dbReference type="eggNOG" id="COG0149">
    <property type="taxonomic scope" value="Bacteria"/>
</dbReference>
<feature type="binding site" evidence="9">
    <location>
        <begin position="9"/>
        <end position="11"/>
    </location>
    <ligand>
        <name>substrate</name>
    </ligand>
</feature>
<comment type="catalytic activity">
    <reaction evidence="9 10">
        <text>D-glyceraldehyde 3-phosphate = dihydroxyacetone phosphate</text>
        <dbReference type="Rhea" id="RHEA:18585"/>
        <dbReference type="ChEBI" id="CHEBI:57642"/>
        <dbReference type="ChEBI" id="CHEBI:59776"/>
        <dbReference type="EC" id="5.3.1.1"/>
    </reaction>
</comment>
<dbReference type="GO" id="GO:0019563">
    <property type="term" value="P:glycerol catabolic process"/>
    <property type="evidence" value="ECO:0007669"/>
    <property type="project" value="TreeGrafter"/>
</dbReference>
<dbReference type="PROSITE" id="PS51440">
    <property type="entry name" value="TIM_2"/>
    <property type="match status" value="1"/>
</dbReference>
<evidence type="ECO:0000256" key="2">
    <source>
        <dbReference type="ARBA" id="ARBA00007422"/>
    </source>
</evidence>
<dbReference type="RefSeq" id="WP_014262606.1">
    <property type="nucleotide sequence ID" value="NC_016630.1"/>
</dbReference>
<dbReference type="EMBL" id="CP002390">
    <property type="protein sequence ID" value="EFE28648.1"/>
    <property type="molecule type" value="Genomic_DNA"/>
</dbReference>
<dbReference type="PANTHER" id="PTHR21139:SF42">
    <property type="entry name" value="TRIOSEPHOSPHATE ISOMERASE"/>
    <property type="match status" value="1"/>
</dbReference>
<dbReference type="GO" id="GO:0006096">
    <property type="term" value="P:glycolytic process"/>
    <property type="evidence" value="ECO:0007669"/>
    <property type="project" value="UniProtKB-UniRule"/>
</dbReference>
<dbReference type="InterPro" id="IPR020861">
    <property type="entry name" value="Triosephosphate_isomerase_AS"/>
</dbReference>
<comment type="pathway">
    <text evidence="9 10">Carbohydrate biosynthesis; gluconeogenesis.</text>
</comment>
<evidence type="ECO:0000256" key="3">
    <source>
        <dbReference type="ARBA" id="ARBA00011940"/>
    </source>
</evidence>
<dbReference type="PROSITE" id="PS00171">
    <property type="entry name" value="TIM_1"/>
    <property type="match status" value="1"/>
</dbReference>
<keyword evidence="6 9" id="KW-0963">Cytoplasm</keyword>
<comment type="function">
    <text evidence="9">Involved in the gluconeogenesis. Catalyzes stereospecifically the conversion of dihydroxyacetone phosphate (DHAP) to D-glyceraldehyde-3-phosphate (G3P).</text>
</comment>
<evidence type="ECO:0000256" key="9">
    <source>
        <dbReference type="HAMAP-Rule" id="MF_00147"/>
    </source>
</evidence>
<dbReference type="UniPathway" id="UPA00109">
    <property type="reaction ID" value="UER00189"/>
</dbReference>
<comment type="pathway">
    <text evidence="1 9 10">Carbohydrate degradation; glycolysis; D-glyceraldehyde 3-phosphate from glycerone phosphate: step 1/1.</text>
</comment>
<evidence type="ECO:0000256" key="8">
    <source>
        <dbReference type="ARBA" id="ARBA00023235"/>
    </source>
</evidence>
<dbReference type="SUPFAM" id="SSF51351">
    <property type="entry name" value="Triosephosphate isomerase (TIM)"/>
    <property type="match status" value="1"/>
</dbReference>
<evidence type="ECO:0000256" key="10">
    <source>
        <dbReference type="RuleBase" id="RU363013"/>
    </source>
</evidence>
<name>D6GSK7_FILAD</name>
<evidence type="ECO:0000256" key="1">
    <source>
        <dbReference type="ARBA" id="ARBA00004680"/>
    </source>
</evidence>
<dbReference type="Gene3D" id="3.20.20.70">
    <property type="entry name" value="Aldolase class I"/>
    <property type="match status" value="1"/>
</dbReference>
<dbReference type="InterPro" id="IPR035990">
    <property type="entry name" value="TIM_sf"/>
</dbReference>
<dbReference type="AlphaFoldDB" id="D6GSK7"/>
<dbReference type="InterPro" id="IPR013785">
    <property type="entry name" value="Aldolase_TIM"/>
</dbReference>
<dbReference type="OrthoDB" id="9809429at2"/>
<dbReference type="Pfam" id="PF00121">
    <property type="entry name" value="TIM"/>
    <property type="match status" value="1"/>
</dbReference>
<dbReference type="Proteomes" id="UP000007468">
    <property type="component" value="Chromosome"/>
</dbReference>
<feature type="active site" description="Proton acceptor" evidence="9">
    <location>
        <position position="166"/>
    </location>
</feature>
<keyword evidence="8 9" id="KW-0413">Isomerase</keyword>
<keyword evidence="5 9" id="KW-0312">Gluconeogenesis</keyword>
<dbReference type="CDD" id="cd00311">
    <property type="entry name" value="TIM"/>
    <property type="match status" value="1"/>
</dbReference>
<dbReference type="PATRIC" id="fig|546269.5.peg.1040"/>
<dbReference type="GO" id="GO:0046166">
    <property type="term" value="P:glyceraldehyde-3-phosphate biosynthetic process"/>
    <property type="evidence" value="ECO:0007669"/>
    <property type="project" value="TreeGrafter"/>
</dbReference>
<evidence type="ECO:0000256" key="4">
    <source>
        <dbReference type="ARBA" id="ARBA00019397"/>
    </source>
</evidence>
<evidence type="ECO:0000256" key="5">
    <source>
        <dbReference type="ARBA" id="ARBA00022432"/>
    </source>
</evidence>
<dbReference type="HAMAP" id="MF_00147_B">
    <property type="entry name" value="TIM_B"/>
    <property type="match status" value="1"/>
</dbReference>
<dbReference type="FunFam" id="3.20.20.70:FF:000016">
    <property type="entry name" value="Triosephosphate isomerase"/>
    <property type="match status" value="1"/>
</dbReference>
<dbReference type="GO" id="GO:0004807">
    <property type="term" value="F:triose-phosphate isomerase activity"/>
    <property type="evidence" value="ECO:0007669"/>
    <property type="project" value="UniProtKB-UniRule"/>
</dbReference>
<feature type="active site" description="Electrophile" evidence="9">
    <location>
        <position position="94"/>
    </location>
</feature>
<proteinExistence type="inferred from homology"/>
<evidence type="ECO:0000313" key="11">
    <source>
        <dbReference type="EMBL" id="EFE28648.1"/>
    </source>
</evidence>
<accession>D6GSK7</accession>
<dbReference type="NCBIfam" id="TIGR00419">
    <property type="entry name" value="tim"/>
    <property type="match status" value="1"/>
</dbReference>
<keyword evidence="7 9" id="KW-0324">Glycolysis</keyword>
<dbReference type="STRING" id="546269.HMPREF0389_00565"/>
<gene>
    <name evidence="9 11" type="primary">tpiA</name>
    <name evidence="11" type="ordered locus">HMPREF0389_00565</name>
</gene>
<sequence length="249" mass="27764">MRKVIIAGNWKMNKTVSESVEFIEELKKEELDKEVECVVCAPFISLERLSIASKNTAIKLGAQNVSQYDNGAYTGEISTSMLKDLNMEYVILGHSERRQYFLETNEVINQKVQKVLSSKMTPILCVGETLEERESRKMNDVIATQIKEGLANLSFEQAKGVVVAYEPIWAIGTGKTATSDQANEMAMFIRKQLRKLFQDVAEDISILYGGSVKPNNIKEIMVQSDIDGALVGGAALKVDSFAELVNYHK</sequence>
<dbReference type="EC" id="5.3.1.1" evidence="3 9"/>
<comment type="similarity">
    <text evidence="2 9 10">Belongs to the triosephosphate isomerase family.</text>
</comment>
<keyword evidence="12" id="KW-1185">Reference proteome</keyword>